<evidence type="ECO:0000313" key="2">
    <source>
        <dbReference type="EMBL" id="GAH54236.1"/>
    </source>
</evidence>
<organism evidence="2">
    <name type="scientific">marine sediment metagenome</name>
    <dbReference type="NCBI Taxonomy" id="412755"/>
    <lineage>
        <taxon>unclassified sequences</taxon>
        <taxon>metagenomes</taxon>
        <taxon>ecological metagenomes</taxon>
    </lineage>
</organism>
<accession>X1G8J8</accession>
<protein>
    <recommendedName>
        <fullName evidence="1">Metalloprotease TldD/E N-terminal domain-containing protein</fullName>
    </recommendedName>
</protein>
<gene>
    <name evidence="2" type="ORF">S03H2_40139</name>
</gene>
<dbReference type="Gene3D" id="3.30.2290.10">
    <property type="entry name" value="PmbA/TldD superfamily"/>
    <property type="match status" value="1"/>
</dbReference>
<reference evidence="2" key="1">
    <citation type="journal article" date="2014" name="Front. Microbiol.">
        <title>High frequency of phylogenetically diverse reductive dehalogenase-homologous genes in deep subseafloor sedimentary metagenomes.</title>
        <authorList>
            <person name="Kawai M."/>
            <person name="Futagami T."/>
            <person name="Toyoda A."/>
            <person name="Takaki Y."/>
            <person name="Nishi S."/>
            <person name="Hori S."/>
            <person name="Arai W."/>
            <person name="Tsubouchi T."/>
            <person name="Morono Y."/>
            <person name="Uchiyama I."/>
            <person name="Ito T."/>
            <person name="Fujiyama A."/>
            <person name="Inagaki F."/>
            <person name="Takami H."/>
        </authorList>
    </citation>
    <scope>NUCLEOTIDE SEQUENCE</scope>
    <source>
        <strain evidence="2">Expedition CK06-06</strain>
    </source>
</reference>
<dbReference type="GO" id="GO:0008237">
    <property type="term" value="F:metallopeptidase activity"/>
    <property type="evidence" value="ECO:0007669"/>
    <property type="project" value="InterPro"/>
</dbReference>
<feature type="non-terminal residue" evidence="2">
    <location>
        <position position="69"/>
    </location>
</feature>
<sequence>MDNSNIHSLAEYCLNLIEHKNSEIKCTDIFFEKSKYINIEIEENSIKNNEVGEDNGVSIRVINKKGSLG</sequence>
<dbReference type="Pfam" id="PF01523">
    <property type="entry name" value="PmbA_TldD_1st"/>
    <property type="match status" value="1"/>
</dbReference>
<dbReference type="GO" id="GO:0006508">
    <property type="term" value="P:proteolysis"/>
    <property type="evidence" value="ECO:0007669"/>
    <property type="project" value="InterPro"/>
</dbReference>
<dbReference type="SUPFAM" id="SSF111283">
    <property type="entry name" value="Putative modulator of DNA gyrase, PmbA/TldD"/>
    <property type="match status" value="1"/>
</dbReference>
<dbReference type="InterPro" id="IPR035068">
    <property type="entry name" value="TldD/PmbA_N"/>
</dbReference>
<name>X1G8J8_9ZZZZ</name>
<dbReference type="InterPro" id="IPR002510">
    <property type="entry name" value="Metalloprtase-TldD/E_N"/>
</dbReference>
<evidence type="ECO:0000259" key="1">
    <source>
        <dbReference type="Pfam" id="PF01523"/>
    </source>
</evidence>
<dbReference type="EMBL" id="BARU01024867">
    <property type="protein sequence ID" value="GAH54236.1"/>
    <property type="molecule type" value="Genomic_DNA"/>
</dbReference>
<dbReference type="AlphaFoldDB" id="X1G8J8"/>
<feature type="domain" description="Metalloprotease TldD/E N-terminal" evidence="1">
    <location>
        <begin position="28"/>
        <end position="65"/>
    </location>
</feature>
<dbReference type="InterPro" id="IPR036059">
    <property type="entry name" value="TldD/PmbA_sf"/>
</dbReference>
<comment type="caution">
    <text evidence="2">The sequence shown here is derived from an EMBL/GenBank/DDBJ whole genome shotgun (WGS) entry which is preliminary data.</text>
</comment>
<proteinExistence type="predicted"/>